<keyword evidence="3" id="KW-1185">Reference proteome</keyword>
<dbReference type="AlphaFoldDB" id="A0A8J3EHV2"/>
<dbReference type="SUPFAM" id="SSF52738">
    <property type="entry name" value="Methylesterase CheB, C-terminal domain"/>
    <property type="match status" value="1"/>
</dbReference>
<accession>A0A8J3EHV2</accession>
<dbReference type="GO" id="GO:0006935">
    <property type="term" value="P:chemotaxis"/>
    <property type="evidence" value="ECO:0007669"/>
    <property type="project" value="InterPro"/>
</dbReference>
<dbReference type="InterPro" id="IPR000673">
    <property type="entry name" value="Sig_transdc_resp-reg_Me-estase"/>
</dbReference>
<feature type="domain" description="CheB-type methylesterase" evidence="1">
    <location>
        <begin position="4"/>
        <end position="102"/>
    </location>
</feature>
<proteinExistence type="predicted"/>
<comment type="caution">
    <text evidence="2">The sequence shown here is derived from an EMBL/GenBank/DDBJ whole genome shotgun (WGS) entry which is preliminary data.</text>
</comment>
<name>A0A8J3EHV2_9RHOB</name>
<dbReference type="InterPro" id="IPR035909">
    <property type="entry name" value="CheB_C"/>
</dbReference>
<evidence type="ECO:0000259" key="1">
    <source>
        <dbReference type="Pfam" id="PF01339"/>
    </source>
</evidence>
<dbReference type="GO" id="GO:0000156">
    <property type="term" value="F:phosphorelay response regulator activity"/>
    <property type="evidence" value="ECO:0007669"/>
    <property type="project" value="InterPro"/>
</dbReference>
<gene>
    <name evidence="2" type="ORF">GCM10011415_34360</name>
</gene>
<dbReference type="Gene3D" id="3.40.50.180">
    <property type="entry name" value="Methylesterase CheB, C-terminal domain"/>
    <property type="match status" value="1"/>
</dbReference>
<dbReference type="GO" id="GO:0008984">
    <property type="term" value="F:protein-glutamate methylesterase activity"/>
    <property type="evidence" value="ECO:0007669"/>
    <property type="project" value="InterPro"/>
</dbReference>
<protein>
    <recommendedName>
        <fullName evidence="1">CheB-type methylesterase domain-containing protein</fullName>
    </recommendedName>
</protein>
<organism evidence="2 3">
    <name type="scientific">Salipiger pallidus</name>
    <dbReference type="NCBI Taxonomy" id="1775170"/>
    <lineage>
        <taxon>Bacteria</taxon>
        <taxon>Pseudomonadati</taxon>
        <taxon>Pseudomonadota</taxon>
        <taxon>Alphaproteobacteria</taxon>
        <taxon>Rhodobacterales</taxon>
        <taxon>Roseobacteraceae</taxon>
        <taxon>Salipiger</taxon>
    </lineage>
</organism>
<dbReference type="EMBL" id="BMJV01000007">
    <property type="protein sequence ID" value="GGG81863.1"/>
    <property type="molecule type" value="Genomic_DNA"/>
</dbReference>
<dbReference type="Proteomes" id="UP000617145">
    <property type="component" value="Unassembled WGS sequence"/>
</dbReference>
<evidence type="ECO:0000313" key="2">
    <source>
        <dbReference type="EMBL" id="GGG81863.1"/>
    </source>
</evidence>
<dbReference type="Pfam" id="PF01339">
    <property type="entry name" value="CheB_methylest"/>
    <property type="match status" value="1"/>
</dbReference>
<evidence type="ECO:0000313" key="3">
    <source>
        <dbReference type="Proteomes" id="UP000617145"/>
    </source>
</evidence>
<sequence length="141" mass="15446">MNAPGASSWCYIVIQHLSPDHKSGMDELLACKTKMKILHMVDGVEIAPDTIFLNRPRSGSVLGGTKYRNSRYHDYDQVPHLPIDALFASLASRAGWRTAAVIRVLLEADSDDQETDFDPDAAGITFRGHHGAVQSGARART</sequence>
<reference evidence="2" key="2">
    <citation type="submission" date="2020-09" db="EMBL/GenBank/DDBJ databases">
        <authorList>
            <person name="Sun Q."/>
            <person name="Zhou Y."/>
        </authorList>
    </citation>
    <scope>NUCLEOTIDE SEQUENCE</scope>
    <source>
        <strain evidence="2">CGMCC 1.15762</strain>
    </source>
</reference>
<reference evidence="2" key="1">
    <citation type="journal article" date="2014" name="Int. J. Syst. Evol. Microbiol.">
        <title>Complete genome sequence of Corynebacterium casei LMG S-19264T (=DSM 44701T), isolated from a smear-ripened cheese.</title>
        <authorList>
            <consortium name="US DOE Joint Genome Institute (JGI-PGF)"/>
            <person name="Walter F."/>
            <person name="Albersmeier A."/>
            <person name="Kalinowski J."/>
            <person name="Ruckert C."/>
        </authorList>
    </citation>
    <scope>NUCLEOTIDE SEQUENCE</scope>
    <source>
        <strain evidence="2">CGMCC 1.15762</strain>
    </source>
</reference>
<dbReference type="GO" id="GO:0005737">
    <property type="term" value="C:cytoplasm"/>
    <property type="evidence" value="ECO:0007669"/>
    <property type="project" value="InterPro"/>
</dbReference>